<proteinExistence type="inferred from homology"/>
<comment type="caution">
    <text evidence="6">The sequence shown here is derived from an EMBL/GenBank/DDBJ whole genome shotgun (WGS) entry which is preliminary data.</text>
</comment>
<dbReference type="AlphaFoldDB" id="A0A553P1C1"/>
<dbReference type="PROSITE" id="PS00284">
    <property type="entry name" value="SERPIN"/>
    <property type="match status" value="1"/>
</dbReference>
<reference evidence="6 7" key="1">
    <citation type="journal article" date="2018" name="Nat. Ecol. Evol.">
        <title>Genomic signatures of mitonuclear coevolution across populations of Tigriopus californicus.</title>
        <authorList>
            <person name="Barreto F.S."/>
            <person name="Watson E.T."/>
            <person name="Lima T.G."/>
            <person name="Willett C.S."/>
            <person name="Edmands S."/>
            <person name="Li W."/>
            <person name="Burton R.S."/>
        </authorList>
    </citation>
    <scope>NUCLEOTIDE SEQUENCE [LARGE SCALE GENOMIC DNA]</scope>
    <source>
        <strain evidence="6 7">San Diego</strain>
    </source>
</reference>
<keyword evidence="4" id="KW-0732">Signal</keyword>
<dbReference type="InterPro" id="IPR023795">
    <property type="entry name" value="Serpin_CS"/>
</dbReference>
<evidence type="ECO:0000256" key="4">
    <source>
        <dbReference type="SAM" id="SignalP"/>
    </source>
</evidence>
<feature type="domain" description="Serpin" evidence="5">
    <location>
        <begin position="60"/>
        <end position="433"/>
    </location>
</feature>
<gene>
    <name evidence="6" type="ORF">TCAL_00242</name>
</gene>
<dbReference type="GO" id="GO:0005615">
    <property type="term" value="C:extracellular space"/>
    <property type="evidence" value="ECO:0007669"/>
    <property type="project" value="InterPro"/>
</dbReference>
<evidence type="ECO:0000313" key="6">
    <source>
        <dbReference type="EMBL" id="TRY71485.1"/>
    </source>
</evidence>
<dbReference type="CDD" id="cd19594">
    <property type="entry name" value="serpin_crustaceans_chelicerates_insects"/>
    <property type="match status" value="1"/>
</dbReference>
<dbReference type="Gene3D" id="3.30.497.10">
    <property type="entry name" value="Antithrombin, subunit I, domain 2"/>
    <property type="match status" value="1"/>
</dbReference>
<dbReference type="SMART" id="SM00093">
    <property type="entry name" value="SERPIN"/>
    <property type="match status" value="1"/>
</dbReference>
<dbReference type="InterPro" id="IPR023796">
    <property type="entry name" value="Serpin_dom"/>
</dbReference>
<sequence length="435" mass="49315">MNSFQSLILLLGLVAAVRGVAVNTECLGNHEDHFLEDPVPEEIKVILDDGERAFGVNLIKSLFHDFNTTGIHKNIFISPASIYQTLMLAYFGAKDQTESELAKTLGFEGQVERADVIKNYLFERAFQAIRERDPNLGYTLTHANKFYFDRTLPLNECLQLVLQAELEALDFAQPEKARSVINQWVSQKTHDKIPKLLPAGSLDNTRVALVNAAYFKGQWVSKFEAEQTKTNNFFVRRDKITMTEFMEQKGKFNYYTSEELRSHVLEMPYNGDEVSMVVILPPFEDDSLYQTVSRLTPKSLRGVMAEVKSGFYQVDDLTVKLPKFKIEQEFQLEDTLAKLGLETIFGGDSNLSGFLSDKAGEDVADVTLSKAIHKSFIEVNEEGSEAAAATALFEFRSARPLFHTEFIADHPFIFLIYDKPTDTVLFFGMYQDPKK</sequence>
<dbReference type="InterPro" id="IPR042178">
    <property type="entry name" value="Serpin_sf_1"/>
</dbReference>
<keyword evidence="1" id="KW-0646">Protease inhibitor</keyword>
<protein>
    <recommendedName>
        <fullName evidence="5">Serpin domain-containing protein</fullName>
    </recommendedName>
</protein>
<dbReference type="InterPro" id="IPR042185">
    <property type="entry name" value="Serpin_sf_2"/>
</dbReference>
<evidence type="ECO:0000256" key="2">
    <source>
        <dbReference type="ARBA" id="ARBA00022900"/>
    </source>
</evidence>
<comment type="similarity">
    <text evidence="3">Belongs to the serpin family.</text>
</comment>
<dbReference type="STRING" id="6832.A0A553P1C1"/>
<keyword evidence="7" id="KW-1185">Reference proteome</keyword>
<evidence type="ECO:0000259" key="5">
    <source>
        <dbReference type="SMART" id="SM00093"/>
    </source>
</evidence>
<dbReference type="OrthoDB" id="671595at2759"/>
<feature type="chain" id="PRO_5022218778" description="Serpin domain-containing protein" evidence="4">
    <location>
        <begin position="20"/>
        <end position="435"/>
    </location>
</feature>
<organism evidence="6 7">
    <name type="scientific">Tigriopus californicus</name>
    <name type="common">Marine copepod</name>
    <dbReference type="NCBI Taxonomy" id="6832"/>
    <lineage>
        <taxon>Eukaryota</taxon>
        <taxon>Metazoa</taxon>
        <taxon>Ecdysozoa</taxon>
        <taxon>Arthropoda</taxon>
        <taxon>Crustacea</taxon>
        <taxon>Multicrustacea</taxon>
        <taxon>Hexanauplia</taxon>
        <taxon>Copepoda</taxon>
        <taxon>Harpacticoida</taxon>
        <taxon>Harpacticidae</taxon>
        <taxon>Tigriopus</taxon>
    </lineage>
</organism>
<dbReference type="GO" id="GO:0004867">
    <property type="term" value="F:serine-type endopeptidase inhibitor activity"/>
    <property type="evidence" value="ECO:0007669"/>
    <property type="project" value="UniProtKB-KW"/>
</dbReference>
<name>A0A553P1C1_TIGCA</name>
<dbReference type="Pfam" id="PF00079">
    <property type="entry name" value="Serpin"/>
    <property type="match status" value="1"/>
</dbReference>
<dbReference type="InterPro" id="IPR036186">
    <property type="entry name" value="Serpin_sf"/>
</dbReference>
<dbReference type="PANTHER" id="PTHR11461">
    <property type="entry name" value="SERINE PROTEASE INHIBITOR, SERPIN"/>
    <property type="match status" value="1"/>
</dbReference>
<dbReference type="OMA" id="MTKGHIR"/>
<accession>A0A553P1C1</accession>
<evidence type="ECO:0000256" key="3">
    <source>
        <dbReference type="RuleBase" id="RU000411"/>
    </source>
</evidence>
<keyword evidence="2" id="KW-0722">Serine protease inhibitor</keyword>
<feature type="signal peptide" evidence="4">
    <location>
        <begin position="1"/>
        <end position="19"/>
    </location>
</feature>
<dbReference type="SUPFAM" id="SSF56574">
    <property type="entry name" value="Serpins"/>
    <property type="match status" value="1"/>
</dbReference>
<dbReference type="Proteomes" id="UP000318571">
    <property type="component" value="Chromosome 7"/>
</dbReference>
<dbReference type="PANTHER" id="PTHR11461:SF278">
    <property type="entry name" value="SERINE PROTEASE INHIBITOR 88EA"/>
    <property type="match status" value="1"/>
</dbReference>
<evidence type="ECO:0000313" key="7">
    <source>
        <dbReference type="Proteomes" id="UP000318571"/>
    </source>
</evidence>
<dbReference type="EMBL" id="VCGU01000008">
    <property type="protein sequence ID" value="TRY71485.1"/>
    <property type="molecule type" value="Genomic_DNA"/>
</dbReference>
<dbReference type="InterPro" id="IPR000215">
    <property type="entry name" value="Serpin_fam"/>
</dbReference>
<evidence type="ECO:0000256" key="1">
    <source>
        <dbReference type="ARBA" id="ARBA00022690"/>
    </source>
</evidence>
<dbReference type="Gene3D" id="2.30.39.10">
    <property type="entry name" value="Alpha-1-antitrypsin, domain 1"/>
    <property type="match status" value="1"/>
</dbReference>